<organism evidence="3 4">
    <name type="scientific">Phyllobacterium leguminum</name>
    <dbReference type="NCBI Taxonomy" id="314237"/>
    <lineage>
        <taxon>Bacteria</taxon>
        <taxon>Pseudomonadati</taxon>
        <taxon>Pseudomonadota</taxon>
        <taxon>Alphaproteobacteria</taxon>
        <taxon>Hyphomicrobiales</taxon>
        <taxon>Phyllobacteriaceae</taxon>
        <taxon>Phyllobacterium</taxon>
    </lineage>
</organism>
<dbReference type="GO" id="GO:0016020">
    <property type="term" value="C:membrane"/>
    <property type="evidence" value="ECO:0007669"/>
    <property type="project" value="TreeGrafter"/>
</dbReference>
<keyword evidence="1" id="KW-1133">Transmembrane helix</keyword>
<feature type="transmembrane region" description="Helical" evidence="1">
    <location>
        <begin position="290"/>
        <end position="308"/>
    </location>
</feature>
<evidence type="ECO:0000313" key="3">
    <source>
        <dbReference type="EMBL" id="PYE88972.1"/>
    </source>
</evidence>
<keyword evidence="1" id="KW-0472">Membrane</keyword>
<accession>A0A318T6K4</accession>
<keyword evidence="1" id="KW-0812">Transmembrane</keyword>
<name>A0A318T6K4_9HYPH</name>
<evidence type="ECO:0000313" key="4">
    <source>
        <dbReference type="Proteomes" id="UP000247454"/>
    </source>
</evidence>
<evidence type="ECO:0000259" key="2">
    <source>
        <dbReference type="Pfam" id="PF01757"/>
    </source>
</evidence>
<dbReference type="GO" id="GO:0016747">
    <property type="term" value="F:acyltransferase activity, transferring groups other than amino-acyl groups"/>
    <property type="evidence" value="ECO:0007669"/>
    <property type="project" value="InterPro"/>
</dbReference>
<proteinExistence type="predicted"/>
<keyword evidence="4" id="KW-1185">Reference proteome</keyword>
<comment type="caution">
    <text evidence="3">The sequence shown here is derived from an EMBL/GenBank/DDBJ whole genome shotgun (WGS) entry which is preliminary data.</text>
</comment>
<dbReference type="GO" id="GO:0009103">
    <property type="term" value="P:lipopolysaccharide biosynthetic process"/>
    <property type="evidence" value="ECO:0007669"/>
    <property type="project" value="TreeGrafter"/>
</dbReference>
<reference evidence="3 4" key="1">
    <citation type="submission" date="2018-06" db="EMBL/GenBank/DDBJ databases">
        <title>Genomic Encyclopedia of Type Strains, Phase III (KMG-III): the genomes of soil and plant-associated and newly described type strains.</title>
        <authorList>
            <person name="Whitman W."/>
        </authorList>
    </citation>
    <scope>NUCLEOTIDE SEQUENCE [LARGE SCALE GENOMIC DNA]</scope>
    <source>
        <strain evidence="3 4">ORS 1419</strain>
    </source>
</reference>
<feature type="transmembrane region" description="Helical" evidence="1">
    <location>
        <begin position="192"/>
        <end position="212"/>
    </location>
</feature>
<feature type="transmembrane region" description="Helical" evidence="1">
    <location>
        <begin position="320"/>
        <end position="341"/>
    </location>
</feature>
<feature type="transmembrane region" description="Helical" evidence="1">
    <location>
        <begin position="258"/>
        <end position="278"/>
    </location>
</feature>
<dbReference type="PANTHER" id="PTHR23028:SF53">
    <property type="entry name" value="ACYL_TRANSF_3 DOMAIN-CONTAINING PROTEIN"/>
    <property type="match status" value="1"/>
</dbReference>
<dbReference type="InterPro" id="IPR050879">
    <property type="entry name" value="Acyltransferase_3"/>
</dbReference>
<dbReference type="Proteomes" id="UP000247454">
    <property type="component" value="Unassembled WGS sequence"/>
</dbReference>
<dbReference type="Pfam" id="PF01757">
    <property type="entry name" value="Acyl_transf_3"/>
    <property type="match status" value="1"/>
</dbReference>
<feature type="transmembrane region" description="Helical" evidence="1">
    <location>
        <begin position="219"/>
        <end position="238"/>
    </location>
</feature>
<sequence length="368" mass="41749">MQRIPDFDGLRFVLCLGIAFFHYSFRLPIENTELQNVILRFSYFTDIFFILSGLFLARRQNYVWNRRSYVAFIAKRLARIYPLHVAVFSCFALLSVLTAAGILHPNIQPDLSWRNALAQLFLVHGWGMGRSFSYNYVSWSLSALFLMYLCFPCFDVLHRRYGGGVLILVIAAVIGGEYLARRLGAPSLTRVQFADIGVLRALPSFLFGMWLARLRPTEFSRLSISFALIACLLVFLFYQPSYPVGSGPTLEGPWRLLFLYVFMFVLFVASIQGISTPLRWSGFVTFSRYSFGIFILHPLVGLLFFNALPATWGRSVASALLLASAGVLVSVFVAAIAWRLFENPVHRWLIGRIDAWAKRPHTALSVPN</sequence>
<feature type="transmembrane region" description="Helical" evidence="1">
    <location>
        <begin position="136"/>
        <end position="154"/>
    </location>
</feature>
<dbReference type="InterPro" id="IPR002656">
    <property type="entry name" value="Acyl_transf_3_dom"/>
</dbReference>
<protein>
    <submittedName>
        <fullName evidence="3">Peptidoglycan/LPS O-acetylase OafA/YrhL</fullName>
    </submittedName>
</protein>
<dbReference type="OrthoDB" id="9796461at2"/>
<dbReference type="RefSeq" id="WP_110749983.1">
    <property type="nucleotide sequence ID" value="NZ_QJTF01000005.1"/>
</dbReference>
<evidence type="ECO:0000256" key="1">
    <source>
        <dbReference type="SAM" id="Phobius"/>
    </source>
</evidence>
<gene>
    <name evidence="3" type="ORF">C7477_10571</name>
</gene>
<feature type="transmembrane region" description="Helical" evidence="1">
    <location>
        <begin position="37"/>
        <end position="57"/>
    </location>
</feature>
<dbReference type="EMBL" id="QJTF01000005">
    <property type="protein sequence ID" value="PYE88972.1"/>
    <property type="molecule type" value="Genomic_DNA"/>
</dbReference>
<feature type="domain" description="Acyltransferase 3" evidence="2">
    <location>
        <begin position="5"/>
        <end position="338"/>
    </location>
</feature>
<dbReference type="AlphaFoldDB" id="A0A318T6K4"/>
<feature type="transmembrane region" description="Helical" evidence="1">
    <location>
        <begin position="7"/>
        <end position="25"/>
    </location>
</feature>
<feature type="transmembrane region" description="Helical" evidence="1">
    <location>
        <begin position="78"/>
        <end position="103"/>
    </location>
</feature>
<dbReference type="PANTHER" id="PTHR23028">
    <property type="entry name" value="ACETYLTRANSFERASE"/>
    <property type="match status" value="1"/>
</dbReference>
<feature type="transmembrane region" description="Helical" evidence="1">
    <location>
        <begin position="161"/>
        <end position="180"/>
    </location>
</feature>